<dbReference type="GO" id="GO:0008168">
    <property type="term" value="F:methyltransferase activity"/>
    <property type="evidence" value="ECO:0007669"/>
    <property type="project" value="UniProtKB-KW"/>
</dbReference>
<dbReference type="Pfam" id="PF02607">
    <property type="entry name" value="B12-binding_2"/>
    <property type="match status" value="1"/>
</dbReference>
<name>A0ABU0AZZ5_9FIRM</name>
<protein>
    <submittedName>
        <fullName evidence="5">Corrinoid protein of di/trimethylamine methyltransferase</fullName>
    </submittedName>
</protein>
<dbReference type="InterPro" id="IPR036724">
    <property type="entry name" value="Cobalamin-bd_sf"/>
</dbReference>
<dbReference type="InterPro" id="IPR036594">
    <property type="entry name" value="Meth_synthase_dom"/>
</dbReference>
<dbReference type="RefSeq" id="WP_307399276.1">
    <property type="nucleotide sequence ID" value="NZ_JAUSUX010000002.1"/>
</dbReference>
<evidence type="ECO:0000313" key="5">
    <source>
        <dbReference type="EMBL" id="MDQ0285246.1"/>
    </source>
</evidence>
<dbReference type="Gene3D" id="3.40.50.280">
    <property type="entry name" value="Cobalamin-binding domain"/>
    <property type="match status" value="1"/>
</dbReference>
<dbReference type="SUPFAM" id="SSF47644">
    <property type="entry name" value="Methionine synthase domain"/>
    <property type="match status" value="1"/>
</dbReference>
<reference evidence="5 6" key="1">
    <citation type="submission" date="2023-07" db="EMBL/GenBank/DDBJ databases">
        <title>Genomic Encyclopedia of Type Strains, Phase IV (KMG-IV): sequencing the most valuable type-strain genomes for metagenomic binning, comparative biology and taxonomic classification.</title>
        <authorList>
            <person name="Goeker M."/>
        </authorList>
    </citation>
    <scope>NUCLEOTIDE SEQUENCE [LARGE SCALE GENOMIC DNA]</scope>
    <source>
        <strain evidence="5 6">DSM 12396</strain>
    </source>
</reference>
<dbReference type="Proteomes" id="UP001225644">
    <property type="component" value="Unassembled WGS sequence"/>
</dbReference>
<evidence type="ECO:0000313" key="6">
    <source>
        <dbReference type="Proteomes" id="UP001225644"/>
    </source>
</evidence>
<sequence length="221" mass="24099">MTPEREKDILGRLAEGVLNYDEEMVRQAAQEALDEGMDANKAVFDGLVAGMKEAGDLYEKQEYFVPELLMCADALYAGLEILRPHMKSTKEGGGVKGQVVMGVVQGDVHDIGKNLVKIMFEASGFEVHDLGKDVPLEKFVEEQLRTDSEIVALSAMMTTTMVGMKDIIKAIKEKNPKAKIMIGGAPVTDEIADRFGADGYAKDASNALKEAINMIASLREL</sequence>
<evidence type="ECO:0000256" key="2">
    <source>
        <dbReference type="ARBA" id="ARBA00023285"/>
    </source>
</evidence>
<evidence type="ECO:0000259" key="3">
    <source>
        <dbReference type="PROSITE" id="PS51332"/>
    </source>
</evidence>
<dbReference type="Gene3D" id="1.10.1240.10">
    <property type="entry name" value="Methionine synthase domain"/>
    <property type="match status" value="1"/>
</dbReference>
<dbReference type="PANTHER" id="PTHR45833">
    <property type="entry name" value="METHIONINE SYNTHASE"/>
    <property type="match status" value="1"/>
</dbReference>
<gene>
    <name evidence="5" type="ORF">J2Z49_000339</name>
</gene>
<dbReference type="GO" id="GO:0032259">
    <property type="term" value="P:methylation"/>
    <property type="evidence" value="ECO:0007669"/>
    <property type="project" value="UniProtKB-KW"/>
</dbReference>
<feature type="domain" description="B12-binding" evidence="3">
    <location>
        <begin position="96"/>
        <end position="221"/>
    </location>
</feature>
<dbReference type="InterPro" id="IPR006158">
    <property type="entry name" value="Cobalamin-bd"/>
</dbReference>
<feature type="domain" description="B12-binding N-terminal" evidence="4">
    <location>
        <begin position="1"/>
        <end position="94"/>
    </location>
</feature>
<dbReference type="SMART" id="SM01018">
    <property type="entry name" value="B12-binding_2"/>
    <property type="match status" value="1"/>
</dbReference>
<keyword evidence="6" id="KW-1185">Reference proteome</keyword>
<dbReference type="PROSITE" id="PS51332">
    <property type="entry name" value="B12_BINDING"/>
    <property type="match status" value="1"/>
</dbReference>
<evidence type="ECO:0000256" key="1">
    <source>
        <dbReference type="ARBA" id="ARBA00022723"/>
    </source>
</evidence>
<keyword evidence="5" id="KW-0489">Methyltransferase</keyword>
<organism evidence="5 6">
    <name type="scientific">Desulfofundulus luciae</name>
    <dbReference type="NCBI Taxonomy" id="74702"/>
    <lineage>
        <taxon>Bacteria</taxon>
        <taxon>Bacillati</taxon>
        <taxon>Bacillota</taxon>
        <taxon>Clostridia</taxon>
        <taxon>Eubacteriales</taxon>
        <taxon>Peptococcaceae</taxon>
        <taxon>Desulfofundulus</taxon>
    </lineage>
</organism>
<keyword evidence="1" id="KW-0479">Metal-binding</keyword>
<comment type="caution">
    <text evidence="5">The sequence shown here is derived from an EMBL/GenBank/DDBJ whole genome shotgun (WGS) entry which is preliminary data.</text>
</comment>
<dbReference type="CDD" id="cd02070">
    <property type="entry name" value="corrinoid_protein_B12-BD"/>
    <property type="match status" value="1"/>
</dbReference>
<dbReference type="EMBL" id="JAUSUX010000002">
    <property type="protein sequence ID" value="MDQ0285246.1"/>
    <property type="molecule type" value="Genomic_DNA"/>
</dbReference>
<evidence type="ECO:0000259" key="4">
    <source>
        <dbReference type="PROSITE" id="PS51337"/>
    </source>
</evidence>
<dbReference type="InterPro" id="IPR050554">
    <property type="entry name" value="Met_Synthase/Corrinoid"/>
</dbReference>
<dbReference type="PANTHER" id="PTHR45833:SF1">
    <property type="entry name" value="METHIONINE SYNTHASE"/>
    <property type="match status" value="1"/>
</dbReference>
<keyword evidence="2" id="KW-0170">Cobalt</keyword>
<accession>A0ABU0AZZ5</accession>
<dbReference type="SUPFAM" id="SSF52242">
    <property type="entry name" value="Cobalamin (vitamin B12)-binding domain"/>
    <property type="match status" value="1"/>
</dbReference>
<proteinExistence type="predicted"/>
<keyword evidence="5" id="KW-0808">Transferase</keyword>
<dbReference type="Pfam" id="PF02310">
    <property type="entry name" value="B12-binding"/>
    <property type="match status" value="1"/>
</dbReference>
<dbReference type="InterPro" id="IPR003759">
    <property type="entry name" value="Cbl-bd_cap"/>
</dbReference>
<dbReference type="PROSITE" id="PS51337">
    <property type="entry name" value="B12_BINDING_NTER"/>
    <property type="match status" value="1"/>
</dbReference>